<evidence type="ECO:0000313" key="4">
    <source>
        <dbReference type="Proteomes" id="UP001219037"/>
    </source>
</evidence>
<evidence type="ECO:0000256" key="1">
    <source>
        <dbReference type="SAM" id="Phobius"/>
    </source>
</evidence>
<dbReference type="Gene3D" id="1.10.150.310">
    <property type="entry name" value="Tex RuvX-like domain-like"/>
    <property type="match status" value="1"/>
</dbReference>
<keyword evidence="4" id="KW-1185">Reference proteome</keyword>
<dbReference type="Pfam" id="PF10531">
    <property type="entry name" value="SLBB"/>
    <property type="match status" value="1"/>
</dbReference>
<reference evidence="3 4" key="1">
    <citation type="submission" date="2023-04" db="EMBL/GenBank/DDBJ databases">
        <title>Funneling lignin-derived compounds into biodiesel using alkali-halophilic Citricoccus sp. P2.</title>
        <authorList>
            <person name="Luo C.-B."/>
        </authorList>
    </citation>
    <scope>NUCLEOTIDE SEQUENCE [LARGE SCALE GENOMIC DNA]</scope>
    <source>
        <strain evidence="3 4">P2</strain>
    </source>
</reference>
<feature type="domain" description="Helix-hairpin-helix DNA-binding motif class 1" evidence="2">
    <location>
        <begin position="208"/>
        <end position="227"/>
    </location>
</feature>
<gene>
    <name evidence="3" type="ORF">P8192_08195</name>
</gene>
<feature type="domain" description="Helix-hairpin-helix DNA-binding motif class 1" evidence="2">
    <location>
        <begin position="178"/>
        <end position="197"/>
    </location>
</feature>
<evidence type="ECO:0000259" key="2">
    <source>
        <dbReference type="SMART" id="SM00278"/>
    </source>
</evidence>
<dbReference type="PANTHER" id="PTHR21180:SF32">
    <property type="entry name" value="ENDONUCLEASE_EXONUCLEASE_PHOSPHATASE FAMILY DOMAIN-CONTAINING PROTEIN 1"/>
    <property type="match status" value="1"/>
</dbReference>
<protein>
    <submittedName>
        <fullName evidence="3">ComEA family DNA-binding protein</fullName>
    </submittedName>
</protein>
<organism evidence="3 4">
    <name type="scientific">Citricoccus muralis</name>
    <dbReference type="NCBI Taxonomy" id="169134"/>
    <lineage>
        <taxon>Bacteria</taxon>
        <taxon>Bacillati</taxon>
        <taxon>Actinomycetota</taxon>
        <taxon>Actinomycetes</taxon>
        <taxon>Micrococcales</taxon>
        <taxon>Micrococcaceae</taxon>
        <taxon>Citricoccus</taxon>
    </lineage>
</organism>
<dbReference type="InterPro" id="IPR051675">
    <property type="entry name" value="Endo/Exo/Phosphatase_dom_1"/>
</dbReference>
<sequence>MTSSPDNLEPDYRPIEQRAVHAAPLWRSRMAVSAVLVIVVIAGTWWLFRWLQEPAGSSVEQQVELPTETEEHTAAPVTATAHGTPAPQVIVHVAGEVREPGIVELAEGSRVIDAIDAAGGPTDAANLAGLNLAAVLNDGEQIMVPDESGTAPYPATDAADTSTGTNSGTVNLNTADDAMLQTLPGVGPAMSERIIEHRESVGPFTTMADLDAVSGIGPAMMEKLEGLVSW</sequence>
<keyword evidence="3" id="KW-0238">DNA-binding</keyword>
<name>A0ABY8H420_9MICC</name>
<feature type="transmembrane region" description="Helical" evidence="1">
    <location>
        <begin position="30"/>
        <end position="48"/>
    </location>
</feature>
<dbReference type="InterPro" id="IPR003583">
    <property type="entry name" value="Hlx-hairpin-Hlx_DNA-bd_motif"/>
</dbReference>
<dbReference type="SMART" id="SM00278">
    <property type="entry name" value="HhH1"/>
    <property type="match status" value="2"/>
</dbReference>
<dbReference type="RefSeq" id="WP_278156082.1">
    <property type="nucleotide sequence ID" value="NZ_CP121252.1"/>
</dbReference>
<dbReference type="InterPro" id="IPR019554">
    <property type="entry name" value="Soluble_ligand-bd"/>
</dbReference>
<dbReference type="PANTHER" id="PTHR21180">
    <property type="entry name" value="ENDONUCLEASE/EXONUCLEASE/PHOSPHATASE FAMILY DOMAIN-CONTAINING PROTEIN 1"/>
    <property type="match status" value="1"/>
</dbReference>
<dbReference type="Gene3D" id="3.10.560.10">
    <property type="entry name" value="Outer membrane lipoprotein wza domain like"/>
    <property type="match status" value="1"/>
</dbReference>
<dbReference type="GO" id="GO:0003677">
    <property type="term" value="F:DNA binding"/>
    <property type="evidence" value="ECO:0007669"/>
    <property type="project" value="UniProtKB-KW"/>
</dbReference>
<proteinExistence type="predicted"/>
<keyword evidence="1" id="KW-0472">Membrane</keyword>
<dbReference type="Pfam" id="PF12836">
    <property type="entry name" value="HHH_3"/>
    <property type="match status" value="1"/>
</dbReference>
<dbReference type="Proteomes" id="UP001219037">
    <property type="component" value="Chromosome"/>
</dbReference>
<evidence type="ECO:0000313" key="3">
    <source>
        <dbReference type="EMBL" id="WFP15403.1"/>
    </source>
</evidence>
<accession>A0ABY8H420</accession>
<keyword evidence="1" id="KW-1133">Transmembrane helix</keyword>
<dbReference type="SUPFAM" id="SSF47781">
    <property type="entry name" value="RuvA domain 2-like"/>
    <property type="match status" value="1"/>
</dbReference>
<dbReference type="InterPro" id="IPR010994">
    <property type="entry name" value="RuvA_2-like"/>
</dbReference>
<keyword evidence="1" id="KW-0812">Transmembrane</keyword>
<dbReference type="EMBL" id="CP121252">
    <property type="protein sequence ID" value="WFP15403.1"/>
    <property type="molecule type" value="Genomic_DNA"/>
</dbReference>